<dbReference type="AlphaFoldDB" id="A0A9P6R9Y1"/>
<sequence>MLVDNVRVSIQCSKGIPSGLAPRLERLLSGVGRELWHQQNQKRHFSSGDRLSVYRGLYKGVSFALIFQVPALALFLSTYDATKHAIAYMAKSSELPSFQIHAVETHLLSGMLAKAAGTALWAPMNRIQSLATHPVTGQLPLSLGDAYRIAKQICLSEGASGLWSGYHKTFSALLPYTMIYFATYEQLKMLARWVTSSKADAEDFEHGTQNSHWSCWTAAQEYWAMIGHPDREIPATELTLDVYMACVASSVVLSSAMCQTATAVREAVFSQRASSPSTSSALSSSPTFSTFVETLRKQPFMTTSNSPLSPSKVFPSSFSVIATTGTYNYRHPHFMPAQFRAMMSSASTLASQALPRLPQQQLQHATLATPTLLPFRSTMNHPCLANTAMKGLVHPGSTYSIARANTHAGTATKVQSAYKSYYSHLTPTTMEHAVSVSLNDNEMNRMNHNAAMTTNNTNVRTSQTPGVLRTIARGLGPRILWTVPGVTLTTAGFEVLRNMALGS</sequence>
<dbReference type="EMBL" id="JAAAIP010000719">
    <property type="protein sequence ID" value="KAG0313375.1"/>
    <property type="molecule type" value="Genomic_DNA"/>
</dbReference>
<evidence type="ECO:0000256" key="8">
    <source>
        <dbReference type="PROSITE-ProRule" id="PRU00282"/>
    </source>
</evidence>
<dbReference type="InterPro" id="IPR018108">
    <property type="entry name" value="MCP_transmembrane"/>
</dbReference>
<evidence type="ECO:0000313" key="10">
    <source>
        <dbReference type="EMBL" id="KAG0313375.1"/>
    </source>
</evidence>
<evidence type="ECO:0000256" key="6">
    <source>
        <dbReference type="ARBA" id="ARBA00022989"/>
    </source>
</evidence>
<evidence type="ECO:0000256" key="3">
    <source>
        <dbReference type="ARBA" id="ARBA00022448"/>
    </source>
</evidence>
<evidence type="ECO:0000256" key="2">
    <source>
        <dbReference type="ARBA" id="ARBA00006375"/>
    </source>
</evidence>
<keyword evidence="3 9" id="KW-0813">Transport</keyword>
<keyword evidence="5" id="KW-0677">Repeat</keyword>
<evidence type="ECO:0000256" key="7">
    <source>
        <dbReference type="ARBA" id="ARBA00023136"/>
    </source>
</evidence>
<keyword evidence="11" id="KW-1185">Reference proteome</keyword>
<accession>A0A9P6R9Y1</accession>
<dbReference type="Gene3D" id="1.50.40.10">
    <property type="entry name" value="Mitochondrial carrier domain"/>
    <property type="match status" value="1"/>
</dbReference>
<evidence type="ECO:0000256" key="9">
    <source>
        <dbReference type="RuleBase" id="RU000488"/>
    </source>
</evidence>
<comment type="caution">
    <text evidence="10">The sequence shown here is derived from an EMBL/GenBank/DDBJ whole genome shotgun (WGS) entry which is preliminary data.</text>
</comment>
<dbReference type="PROSITE" id="PS50920">
    <property type="entry name" value="SOLCAR"/>
    <property type="match status" value="1"/>
</dbReference>
<dbReference type="PANTHER" id="PTHR45667">
    <property type="entry name" value="S-ADENOSYLMETHIONINE MITOCHONDRIAL CARRIER PROTEIN"/>
    <property type="match status" value="1"/>
</dbReference>
<evidence type="ECO:0000256" key="1">
    <source>
        <dbReference type="ARBA" id="ARBA00004141"/>
    </source>
</evidence>
<keyword evidence="7 8" id="KW-0472">Membrane</keyword>
<dbReference type="InterPro" id="IPR023395">
    <property type="entry name" value="MCP_dom_sf"/>
</dbReference>
<comment type="similarity">
    <text evidence="2 9">Belongs to the mitochondrial carrier (TC 2.A.29) family.</text>
</comment>
<evidence type="ECO:0000256" key="5">
    <source>
        <dbReference type="ARBA" id="ARBA00022737"/>
    </source>
</evidence>
<evidence type="ECO:0000313" key="11">
    <source>
        <dbReference type="Proteomes" id="UP000738325"/>
    </source>
</evidence>
<protein>
    <recommendedName>
        <fullName evidence="12">Mitochondrial carrier protein</fullName>
    </recommendedName>
</protein>
<name>A0A9P6R9Y1_9FUNG</name>
<keyword evidence="6" id="KW-1133">Transmembrane helix</keyword>
<proteinExistence type="inferred from homology"/>
<dbReference type="OrthoDB" id="250329at2759"/>
<gene>
    <name evidence="10" type="ORF">BGZ99_008922</name>
</gene>
<dbReference type="Proteomes" id="UP000738325">
    <property type="component" value="Unassembled WGS sequence"/>
</dbReference>
<reference evidence="10" key="1">
    <citation type="journal article" date="2020" name="Fungal Divers.">
        <title>Resolving the Mortierellaceae phylogeny through synthesis of multi-gene phylogenetics and phylogenomics.</title>
        <authorList>
            <person name="Vandepol N."/>
            <person name="Liber J."/>
            <person name="Desiro A."/>
            <person name="Na H."/>
            <person name="Kennedy M."/>
            <person name="Barry K."/>
            <person name="Grigoriev I.V."/>
            <person name="Miller A.N."/>
            <person name="O'Donnell K."/>
            <person name="Stajich J.E."/>
            <person name="Bonito G."/>
        </authorList>
    </citation>
    <scope>NUCLEOTIDE SEQUENCE</scope>
    <source>
        <strain evidence="10">REB-010B</strain>
    </source>
</reference>
<feature type="repeat" description="Solcar" evidence="8">
    <location>
        <begin position="101"/>
        <end position="190"/>
    </location>
</feature>
<dbReference type="GO" id="GO:0016020">
    <property type="term" value="C:membrane"/>
    <property type="evidence" value="ECO:0007669"/>
    <property type="project" value="UniProtKB-SubCell"/>
</dbReference>
<comment type="subcellular location">
    <subcellularLocation>
        <location evidence="1">Membrane</location>
        <topology evidence="1">Multi-pass membrane protein</topology>
    </subcellularLocation>
</comment>
<evidence type="ECO:0000256" key="4">
    <source>
        <dbReference type="ARBA" id="ARBA00022692"/>
    </source>
</evidence>
<evidence type="ECO:0008006" key="12">
    <source>
        <dbReference type="Google" id="ProtNLM"/>
    </source>
</evidence>
<dbReference type="Pfam" id="PF00153">
    <property type="entry name" value="Mito_carr"/>
    <property type="match status" value="1"/>
</dbReference>
<dbReference type="SUPFAM" id="SSF103506">
    <property type="entry name" value="Mitochondrial carrier"/>
    <property type="match status" value="1"/>
</dbReference>
<keyword evidence="4 8" id="KW-0812">Transmembrane</keyword>
<organism evidence="10 11">
    <name type="scientific">Dissophora globulifera</name>
    <dbReference type="NCBI Taxonomy" id="979702"/>
    <lineage>
        <taxon>Eukaryota</taxon>
        <taxon>Fungi</taxon>
        <taxon>Fungi incertae sedis</taxon>
        <taxon>Mucoromycota</taxon>
        <taxon>Mortierellomycotina</taxon>
        <taxon>Mortierellomycetes</taxon>
        <taxon>Mortierellales</taxon>
        <taxon>Mortierellaceae</taxon>
        <taxon>Dissophora</taxon>
    </lineage>
</organism>